<dbReference type="InterPro" id="IPR011437">
    <property type="entry name" value="DUF1540"/>
</dbReference>
<proteinExistence type="predicted"/>
<dbReference type="OrthoDB" id="1681234at2"/>
<dbReference type="Pfam" id="PF07561">
    <property type="entry name" value="DUF1540"/>
    <property type="match status" value="1"/>
</dbReference>
<accession>A0A318TM07</accession>
<dbReference type="RefSeq" id="WP_107935275.1">
    <property type="nucleotide sequence ID" value="NZ_CP085009.1"/>
</dbReference>
<organism evidence="2 3">
    <name type="scientific">Ureibacillus chungkukjangi</name>
    <dbReference type="NCBI Taxonomy" id="1202712"/>
    <lineage>
        <taxon>Bacteria</taxon>
        <taxon>Bacillati</taxon>
        <taxon>Bacillota</taxon>
        <taxon>Bacilli</taxon>
        <taxon>Bacillales</taxon>
        <taxon>Caryophanaceae</taxon>
        <taxon>Ureibacillus</taxon>
    </lineage>
</organism>
<gene>
    <name evidence="2" type="ORF">BJ095_11461</name>
</gene>
<keyword evidence="3" id="KW-1185">Reference proteome</keyword>
<name>A0A318TM07_9BACL</name>
<evidence type="ECO:0000313" key="3">
    <source>
        <dbReference type="Proteomes" id="UP000247416"/>
    </source>
</evidence>
<dbReference type="Proteomes" id="UP000247416">
    <property type="component" value="Unassembled WGS sequence"/>
</dbReference>
<evidence type="ECO:0000259" key="1">
    <source>
        <dbReference type="Pfam" id="PF07561"/>
    </source>
</evidence>
<evidence type="ECO:0000313" key="2">
    <source>
        <dbReference type="EMBL" id="PYF05882.1"/>
    </source>
</evidence>
<reference evidence="2 3" key="1">
    <citation type="submission" date="2018-06" db="EMBL/GenBank/DDBJ databases">
        <title>Genomic Encyclopedia of Archaeal and Bacterial Type Strains, Phase II (KMG-II): from individual species to whole genera.</title>
        <authorList>
            <person name="Goeker M."/>
        </authorList>
    </citation>
    <scope>NUCLEOTIDE SEQUENCE [LARGE SCALE GENOMIC DNA]</scope>
    <source>
        <strain evidence="2 3">KACC 16626</strain>
    </source>
</reference>
<sequence length="58" mass="6420">MATDVLCEVDSCTYWASGNKCDAASIYVVTSRNTDEASKSEETDCKTFEKKEDDDIIS</sequence>
<dbReference type="AlphaFoldDB" id="A0A318TM07"/>
<feature type="domain" description="DUF1540" evidence="1">
    <location>
        <begin position="5"/>
        <end position="48"/>
    </location>
</feature>
<dbReference type="EMBL" id="QJTJ01000014">
    <property type="protein sequence ID" value="PYF05882.1"/>
    <property type="molecule type" value="Genomic_DNA"/>
</dbReference>
<protein>
    <submittedName>
        <fullName evidence="2">Uncharacterized protein DUF1540</fullName>
    </submittedName>
</protein>
<comment type="caution">
    <text evidence="2">The sequence shown here is derived from an EMBL/GenBank/DDBJ whole genome shotgun (WGS) entry which is preliminary data.</text>
</comment>